<reference evidence="2 3" key="1">
    <citation type="submission" date="2016-12" db="EMBL/GenBank/DDBJ databases">
        <title>Genomic comparison of strains in the 'Actinomyces naeslundii' group.</title>
        <authorList>
            <person name="Mughal S.R."/>
            <person name="Do T."/>
            <person name="Gilbert S.C."/>
            <person name="Witherden E.A."/>
            <person name="Didelot X."/>
            <person name="Beighton D."/>
        </authorList>
    </citation>
    <scope>NUCLEOTIDE SEQUENCE [LARGE SCALE GENOMIC DNA]</scope>
    <source>
        <strain evidence="2 3">S64C</strain>
    </source>
</reference>
<accession>A0A1Q8HVC2</accession>
<proteinExistence type="predicted"/>
<evidence type="ECO:0000313" key="3">
    <source>
        <dbReference type="Proteomes" id="UP000185736"/>
    </source>
</evidence>
<evidence type="ECO:0000313" key="2">
    <source>
        <dbReference type="EMBL" id="OLL12790.1"/>
    </source>
</evidence>
<protein>
    <submittedName>
        <fullName evidence="2">Subtilisin family serine protease</fullName>
    </submittedName>
</protein>
<gene>
    <name evidence="2" type="ORF">BKH32_13120</name>
</gene>
<dbReference type="InterPro" id="IPR000209">
    <property type="entry name" value="Peptidase_S8/S53_dom"/>
</dbReference>
<name>A0A1Q8HVC2_9ACTO</name>
<keyword evidence="2" id="KW-0378">Hydrolase</keyword>
<dbReference type="Gene3D" id="3.40.50.200">
    <property type="entry name" value="Peptidase S8/S53 domain"/>
    <property type="match status" value="1"/>
</dbReference>
<comment type="caution">
    <text evidence="2">The sequence shown here is derived from an EMBL/GenBank/DDBJ whole genome shotgun (WGS) entry which is preliminary data.</text>
</comment>
<dbReference type="GO" id="GO:0006508">
    <property type="term" value="P:proteolysis"/>
    <property type="evidence" value="ECO:0007669"/>
    <property type="project" value="UniProtKB-KW"/>
</dbReference>
<dbReference type="CDD" id="cd04847">
    <property type="entry name" value="Peptidases_S8_Subtilisin_like_2"/>
    <property type="match status" value="1"/>
</dbReference>
<keyword evidence="2" id="KW-0645">Protease</keyword>
<dbReference type="RefSeq" id="WP_075250427.1">
    <property type="nucleotide sequence ID" value="NZ_MSGO01000091.1"/>
</dbReference>
<evidence type="ECO:0000259" key="1">
    <source>
        <dbReference type="Pfam" id="PF00082"/>
    </source>
</evidence>
<dbReference type="EMBL" id="MSGO01000091">
    <property type="protein sequence ID" value="OLL12790.1"/>
    <property type="molecule type" value="Genomic_DNA"/>
</dbReference>
<feature type="domain" description="Peptidase S8/S53" evidence="1">
    <location>
        <begin position="281"/>
        <end position="630"/>
    </location>
</feature>
<dbReference type="GO" id="GO:0004252">
    <property type="term" value="F:serine-type endopeptidase activity"/>
    <property type="evidence" value="ECO:0007669"/>
    <property type="project" value="InterPro"/>
</dbReference>
<dbReference type="Proteomes" id="UP000185736">
    <property type="component" value="Unassembled WGS sequence"/>
</dbReference>
<dbReference type="SUPFAM" id="SSF52743">
    <property type="entry name" value="Subtilisin-like"/>
    <property type="match status" value="1"/>
</dbReference>
<dbReference type="InterPro" id="IPR034074">
    <property type="entry name" value="Y4bN_pept_dom"/>
</dbReference>
<organism evidence="2 3">
    <name type="scientific">Actinomyces oris</name>
    <dbReference type="NCBI Taxonomy" id="544580"/>
    <lineage>
        <taxon>Bacteria</taxon>
        <taxon>Bacillati</taxon>
        <taxon>Actinomycetota</taxon>
        <taxon>Actinomycetes</taxon>
        <taxon>Actinomycetales</taxon>
        <taxon>Actinomycetaceae</taxon>
        <taxon>Actinomyces</taxon>
    </lineage>
</organism>
<dbReference type="InterPro" id="IPR036852">
    <property type="entry name" value="Peptidase_S8/S53_dom_sf"/>
</dbReference>
<sequence>MSESPRLDHLNVNGYVESKPRTARGMGTTAIRPVDSKTHGKRLIEEIDAVFTKEQEARDSQDLDPVLQANGTYLTLEGVNADFELKLDSLTQLTRKGKTSRKPKWLLLSVHPATEDSPERANIWVADDFRHQFFKLFEDYLTTSDEKNQPKNNALIANISHIRETYLNDLWTSEGNPPYGGAIWWELWLDQRRERPGLLERIIKSFSLEISDRQLRIGDSLIVHIRATRQQLETLVVTDLPFTEIRTPSFIDTIEDLSDSERFEYVLDFSTRVIPAEVGAPVVCHLDSGVFRAHTLLKGSLASSDQHSIFTASTGHDRHGHGTSMAGIALYGEHLDDLLLGTKTIRLKHRLESVEIFPTPAGAQQRDYASATIHAISIPEAGSSRRRTFCMPVSTKSDTNPGRPTLWSATVDALAVGTDIQVHSDGFSLISKPDPDAKRLIIVSAANVDANSYTINHLDNSDMSPIRNPGQSWNALTVGAFTQLDQVPSDPSFHSYSLVAPAGELSPHSRTSLLFGDKPWPIKPEICLEGGNVLLDRQSFAEPKHPLLSLRSTGIRNDVDLTSANATSAATAQAARLAALTMSRYPSYWPETVRALLVHEARWTERMRTHLDACETKSGRARLLRRYGWGVPTEETVLTSSHRAVTMVVQDEFHPFDETYAMRELRLHSLPWPRDVLQSLGEADVRLRITLSYFIEPSATRRGWKGKYTYASYGLRFDLKAPTDINVKRFLARVNRQAQEEEDEDYSSTDSHSNHWLLGTRARHYGSLHQDEWQGTGAELAACDHIAVYPVGGWWKNNNRRDRRDLPVRYALLVSLSTSTQGADLYTPIATQLSVPVTPVPIEV</sequence>
<dbReference type="AlphaFoldDB" id="A0A1Q8HVC2"/>
<dbReference type="Pfam" id="PF00082">
    <property type="entry name" value="Peptidase_S8"/>
    <property type="match status" value="1"/>
</dbReference>